<dbReference type="Pfam" id="PF00133">
    <property type="entry name" value="tRNA-synt_1"/>
    <property type="match status" value="2"/>
</dbReference>
<dbReference type="Pfam" id="PF08264">
    <property type="entry name" value="Anticodon_1"/>
    <property type="match status" value="1"/>
</dbReference>
<gene>
    <name evidence="14 15" type="primary">LOC108671785</name>
</gene>
<dbReference type="RefSeq" id="XP_018014850.1">
    <property type="nucleotide sequence ID" value="XM_018159361.2"/>
</dbReference>
<dbReference type="GO" id="GO:0005524">
    <property type="term" value="F:ATP binding"/>
    <property type="evidence" value="ECO:0007669"/>
    <property type="project" value="UniProtKB-KW"/>
</dbReference>
<feature type="domain" description="Methionyl/Valyl/Leucyl/Isoleucyl-tRNA synthetase anticodon-binding" evidence="12">
    <location>
        <begin position="821"/>
        <end position="918"/>
    </location>
</feature>
<dbReference type="PANTHER" id="PTHR43740:SF2">
    <property type="entry name" value="LEUCINE--TRNA LIGASE, MITOCHONDRIAL"/>
    <property type="match status" value="1"/>
</dbReference>
<dbReference type="CTD" id="38581"/>
<dbReference type="OMA" id="YTASELW"/>
<dbReference type="PRINTS" id="PR00985">
    <property type="entry name" value="TRNASYNTHLEU"/>
</dbReference>
<evidence type="ECO:0000256" key="4">
    <source>
        <dbReference type="ARBA" id="ARBA00022741"/>
    </source>
</evidence>
<keyword evidence="3 10" id="KW-0436">Ligase</keyword>
<dbReference type="GO" id="GO:0006429">
    <property type="term" value="P:leucyl-tRNA aminoacylation"/>
    <property type="evidence" value="ECO:0007669"/>
    <property type="project" value="InterPro"/>
</dbReference>
<dbReference type="GO" id="GO:0004823">
    <property type="term" value="F:leucine-tRNA ligase activity"/>
    <property type="evidence" value="ECO:0007669"/>
    <property type="project" value="UniProtKB-EC"/>
</dbReference>
<dbReference type="PANTHER" id="PTHR43740">
    <property type="entry name" value="LEUCYL-TRNA SYNTHETASE"/>
    <property type="match status" value="1"/>
</dbReference>
<comment type="similarity">
    <text evidence="1 10">Belongs to the class-I aminoacyl-tRNA synthetase family.</text>
</comment>
<keyword evidence="6 10" id="KW-0648">Protein biosynthesis</keyword>
<proteinExistence type="inferred from homology"/>
<keyword evidence="7 10" id="KW-0030">Aminoacyl-tRNA synthetase</keyword>
<feature type="domain" description="Aminoacyl-tRNA synthetase class Ia" evidence="11">
    <location>
        <begin position="76"/>
        <end position="246"/>
    </location>
</feature>
<sequence>MSIIVPSVIWLKIWKRTLPQSGVFLSQPAHSIYSKTKEWPQDSTLEILQEVERHWNNVVTKPQKSTNSRKHVDELGKKYVLAMFPYPSGELHMGHVRVYTISDSLARYYRALGYQVIHPIGWDAFGLPAENAAIERNVSPSQWTDHNIEHMRQQLCQLGCHFDWDREVRTCDPQYYRWTQEIFLRLFKAGLAYRKQAFVNWDPVDQTVLADEQVDDKGRAWRSGAKVERRLLNQWYIQCTRLSALLQDGLDSPQLQDWRNIVTQQRQWIGRCDGFVAMMNVNCNSQATGGARETLDGSSVPVYTRLPELLCGISFLGVRSDHELALAEGSPLTVQYTKTLTTCDASTSSDIKCSFRVSRVTVTNPLSGATIPIIVSDELPFHPGRCEFYVGYGAGSELDAGICKAGDFQVVDVLQGHTFKYIQEQTNASVLSDLEGVNKHNRLIDHVIRSTIGDGLNPDVTENASHNFKAEQISEMSEINHPLLPRSENSHTQVELSFDPNLHNSSELTGLSCSAARVKVLQLLEQRGAGGFPASAHLKDWLISRQRSWGAPIPVVHCPSCGSVPVPSCELPVLLPCHRPDMPQPHASLRSIPAFTACNCPQCGGAAERETDTMDTFVDSSWYFLRYLDPGNAEAPFQRALVDAAMPVDVYVGGEEHAVLHLYYARFMQLFLHSQGLTSHSEPFTRLLLVGRIKAPAYVRVSDGKYLRPDDVDCSVSPPVERGTGAPVKVMVEKMSKSKHNGVAPSAVMAEFSCDATRLAVLREEAPANNRTWRQQESFFPVMRWIFVLWKTVGKFVHMRQTKEAQQSAGVEAAEEVLRGHRNRAVQEVTRHYADHQQHTAVRKLETFTRHIRSAPLTAMYGAEYERSLAALLLMLAPIMPHLVAEMWLAFSHHAHLPHYKSEDVHEQPWPEVDHDYQPCYRVYVTVNDDHVYKGDMSIASLEALQWQEDRLLQELTQEHQALQVAMAGQPVLRSTFTLSDEECSVKLVVYTLDDEQLVAKKKRDKQAKKLLKAQRLKENSAKTKPKS</sequence>
<reference evidence="14 15" key="1">
    <citation type="submission" date="2025-04" db="UniProtKB">
        <authorList>
            <consortium name="RefSeq"/>
        </authorList>
    </citation>
    <scope>IDENTIFICATION</scope>
    <source>
        <tissue evidence="14 15">Whole organism</tissue>
    </source>
</reference>
<evidence type="ECO:0000313" key="15">
    <source>
        <dbReference type="RefSeq" id="XP_018014850.1"/>
    </source>
</evidence>
<evidence type="ECO:0000313" key="13">
    <source>
        <dbReference type="Proteomes" id="UP000694843"/>
    </source>
</evidence>
<evidence type="ECO:0000313" key="14">
    <source>
        <dbReference type="RefSeq" id="XP_018014849.1"/>
    </source>
</evidence>
<evidence type="ECO:0000259" key="11">
    <source>
        <dbReference type="Pfam" id="PF00133"/>
    </source>
</evidence>
<dbReference type="InterPro" id="IPR002300">
    <property type="entry name" value="aa-tRNA-synth_Ia"/>
</dbReference>
<feature type="domain" description="Aminoacyl-tRNA synthetase class Ia" evidence="11">
    <location>
        <begin position="538"/>
        <end position="694"/>
    </location>
</feature>
<dbReference type="AlphaFoldDB" id="A0A8B7NME5"/>
<keyword evidence="5 10" id="KW-0067">ATP-binding</keyword>
<evidence type="ECO:0000256" key="7">
    <source>
        <dbReference type="ARBA" id="ARBA00023146"/>
    </source>
</evidence>
<dbReference type="FunFam" id="3.40.50.620:FF:000003">
    <property type="entry name" value="Leucine--tRNA ligase"/>
    <property type="match status" value="1"/>
</dbReference>
<evidence type="ECO:0000256" key="5">
    <source>
        <dbReference type="ARBA" id="ARBA00022840"/>
    </source>
</evidence>
<dbReference type="Proteomes" id="UP000694843">
    <property type="component" value="Unplaced"/>
</dbReference>
<dbReference type="GO" id="GO:0005739">
    <property type="term" value="C:mitochondrion"/>
    <property type="evidence" value="ECO:0007669"/>
    <property type="project" value="TreeGrafter"/>
</dbReference>
<dbReference type="GeneID" id="108671785"/>
<dbReference type="InterPro" id="IPR009080">
    <property type="entry name" value="tRNAsynth_Ia_anticodon-bd"/>
</dbReference>
<evidence type="ECO:0000256" key="9">
    <source>
        <dbReference type="ARBA" id="ARBA00047469"/>
    </source>
</evidence>
<evidence type="ECO:0000256" key="1">
    <source>
        <dbReference type="ARBA" id="ARBA00005594"/>
    </source>
</evidence>
<evidence type="ECO:0000256" key="8">
    <source>
        <dbReference type="ARBA" id="ARBA00030520"/>
    </source>
</evidence>
<comment type="catalytic activity">
    <reaction evidence="9">
        <text>tRNA(Leu) + L-leucine + ATP = L-leucyl-tRNA(Leu) + AMP + diphosphate</text>
        <dbReference type="Rhea" id="RHEA:11688"/>
        <dbReference type="Rhea" id="RHEA-COMP:9613"/>
        <dbReference type="Rhea" id="RHEA-COMP:9622"/>
        <dbReference type="ChEBI" id="CHEBI:30616"/>
        <dbReference type="ChEBI" id="CHEBI:33019"/>
        <dbReference type="ChEBI" id="CHEBI:57427"/>
        <dbReference type="ChEBI" id="CHEBI:78442"/>
        <dbReference type="ChEBI" id="CHEBI:78494"/>
        <dbReference type="ChEBI" id="CHEBI:456215"/>
        <dbReference type="EC" id="6.1.1.4"/>
    </reaction>
</comment>
<dbReference type="SUPFAM" id="SSF52374">
    <property type="entry name" value="Nucleotidylyl transferase"/>
    <property type="match status" value="1"/>
</dbReference>
<protein>
    <recommendedName>
        <fullName evidence="2">leucine--tRNA ligase</fullName>
        <ecNumber evidence="2">6.1.1.4</ecNumber>
    </recommendedName>
    <alternativeName>
        <fullName evidence="8">Leucyl-tRNA synthetase</fullName>
    </alternativeName>
</protein>
<dbReference type="PROSITE" id="PS00178">
    <property type="entry name" value="AA_TRNA_LIGASE_I"/>
    <property type="match status" value="1"/>
</dbReference>
<dbReference type="Gene3D" id="3.40.50.620">
    <property type="entry name" value="HUPs"/>
    <property type="match status" value="2"/>
</dbReference>
<dbReference type="Gene3D" id="1.10.730.10">
    <property type="entry name" value="Isoleucyl-tRNA Synthetase, Domain 1"/>
    <property type="match status" value="2"/>
</dbReference>
<evidence type="ECO:0000256" key="10">
    <source>
        <dbReference type="RuleBase" id="RU363035"/>
    </source>
</evidence>
<accession>A0A8B7NME5</accession>
<evidence type="ECO:0000256" key="3">
    <source>
        <dbReference type="ARBA" id="ARBA00022598"/>
    </source>
</evidence>
<dbReference type="InterPro" id="IPR013155">
    <property type="entry name" value="M/V/L/I-tRNA-synth_anticd-bd"/>
</dbReference>
<keyword evidence="13" id="KW-1185">Reference proteome</keyword>
<dbReference type="GO" id="GO:0032543">
    <property type="term" value="P:mitochondrial translation"/>
    <property type="evidence" value="ECO:0007669"/>
    <property type="project" value="TreeGrafter"/>
</dbReference>
<dbReference type="InterPro" id="IPR014729">
    <property type="entry name" value="Rossmann-like_a/b/a_fold"/>
</dbReference>
<dbReference type="InterPro" id="IPR002302">
    <property type="entry name" value="Leu-tRNA-ligase"/>
</dbReference>
<evidence type="ECO:0000259" key="12">
    <source>
        <dbReference type="Pfam" id="PF08264"/>
    </source>
</evidence>
<dbReference type="InterPro" id="IPR001412">
    <property type="entry name" value="aa-tRNA-synth_I_CS"/>
</dbReference>
<dbReference type="EC" id="6.1.1.4" evidence="2"/>
<name>A0A8B7NME5_HYAAZ</name>
<dbReference type="RefSeq" id="XP_018014849.1">
    <property type="nucleotide sequence ID" value="XM_018159360.2"/>
</dbReference>
<dbReference type="SUPFAM" id="SSF47323">
    <property type="entry name" value="Anticodon-binding domain of a subclass of class I aminoacyl-tRNA synthetases"/>
    <property type="match status" value="1"/>
</dbReference>
<evidence type="ECO:0000256" key="2">
    <source>
        <dbReference type="ARBA" id="ARBA00013164"/>
    </source>
</evidence>
<dbReference type="KEGG" id="hazt:108671785"/>
<dbReference type="OrthoDB" id="15954at2759"/>
<keyword evidence="4 10" id="KW-0547">Nucleotide-binding</keyword>
<organism evidence="13 14">
    <name type="scientific">Hyalella azteca</name>
    <name type="common">Amphipod</name>
    <dbReference type="NCBI Taxonomy" id="294128"/>
    <lineage>
        <taxon>Eukaryota</taxon>
        <taxon>Metazoa</taxon>
        <taxon>Ecdysozoa</taxon>
        <taxon>Arthropoda</taxon>
        <taxon>Crustacea</taxon>
        <taxon>Multicrustacea</taxon>
        <taxon>Malacostraca</taxon>
        <taxon>Eumalacostraca</taxon>
        <taxon>Peracarida</taxon>
        <taxon>Amphipoda</taxon>
        <taxon>Senticaudata</taxon>
        <taxon>Talitrida</taxon>
        <taxon>Talitroidea</taxon>
        <taxon>Hyalellidae</taxon>
        <taxon>Hyalella</taxon>
    </lineage>
</organism>
<evidence type="ECO:0000256" key="6">
    <source>
        <dbReference type="ARBA" id="ARBA00022917"/>
    </source>
</evidence>